<reference evidence="1" key="1">
    <citation type="submission" date="2021-06" db="EMBL/GenBank/DDBJ databases">
        <title>Novel species in genus Arthrobacter.</title>
        <authorList>
            <person name="Zhang G."/>
        </authorList>
    </citation>
    <scope>NUCLEOTIDE SEQUENCE</scope>
    <source>
        <strain evidence="1">Zg-ZUI122</strain>
    </source>
</reference>
<dbReference type="InterPro" id="IPR036514">
    <property type="entry name" value="SGNH_hydro_sf"/>
</dbReference>
<dbReference type="Gene3D" id="3.40.50.1110">
    <property type="entry name" value="SGNH hydrolase"/>
    <property type="match status" value="1"/>
</dbReference>
<sequence length="207" mass="22867">MNGGYSGSTTLQLLNVLINKVYPVIGPGGTVVLFAPHSDRDYLYKQGTYWSDTQRGATILPPGDPGHQDIPRGQASAVMVLRLFATAAQQLGMRLVLATAPYRTGDYDADPLFPLRYHGRPDWFRAGMARRRHWISTIADTAAEFNLPLIKAEEFIGGHASCFYDELHLNTEGQRRVSMYVSEKLGELWATDKRGPGKVDSDSLPVG</sequence>
<dbReference type="AlphaFoldDB" id="A0A975PDZ7"/>
<proteinExistence type="predicted"/>
<protein>
    <submittedName>
        <fullName evidence="1">Uncharacterized protein</fullName>
    </submittedName>
</protein>
<name>A0A975PDZ7_9MICC</name>
<accession>A0A975PDZ7</accession>
<dbReference type="RefSeq" id="WP_207347156.1">
    <property type="nucleotide sequence ID" value="NZ_CP076456.1"/>
</dbReference>
<dbReference type="Proteomes" id="UP000680588">
    <property type="component" value="Chromosome"/>
</dbReference>
<dbReference type="SUPFAM" id="SSF52266">
    <property type="entry name" value="SGNH hydrolase"/>
    <property type="match status" value="1"/>
</dbReference>
<gene>
    <name evidence="1" type="ORF">KG104_12190</name>
</gene>
<evidence type="ECO:0000313" key="2">
    <source>
        <dbReference type="Proteomes" id="UP000680588"/>
    </source>
</evidence>
<evidence type="ECO:0000313" key="1">
    <source>
        <dbReference type="EMBL" id="QWQ35254.1"/>
    </source>
</evidence>
<organism evidence="1 2">
    <name type="scientific">Arthrobacter sunyaminii</name>
    <dbReference type="NCBI Taxonomy" id="2816859"/>
    <lineage>
        <taxon>Bacteria</taxon>
        <taxon>Bacillati</taxon>
        <taxon>Actinomycetota</taxon>
        <taxon>Actinomycetes</taxon>
        <taxon>Micrococcales</taxon>
        <taxon>Micrococcaceae</taxon>
        <taxon>Arthrobacter</taxon>
    </lineage>
</organism>
<dbReference type="KEGG" id="asun:KG104_12190"/>
<keyword evidence="2" id="KW-1185">Reference proteome</keyword>
<dbReference type="EMBL" id="CP076456">
    <property type="protein sequence ID" value="QWQ35254.1"/>
    <property type="molecule type" value="Genomic_DNA"/>
</dbReference>